<feature type="compositionally biased region" description="Pro residues" evidence="1">
    <location>
        <begin position="23"/>
        <end position="33"/>
    </location>
</feature>
<evidence type="ECO:0000313" key="3">
    <source>
        <dbReference type="Proteomes" id="UP000582016"/>
    </source>
</evidence>
<dbReference type="EMBL" id="JAAOAQ010000161">
    <property type="protein sequence ID" value="KAF5563915.1"/>
    <property type="molecule type" value="Genomic_DNA"/>
</dbReference>
<gene>
    <name evidence="2" type="ORF">FPHYL_4942</name>
</gene>
<dbReference type="OrthoDB" id="5090587at2759"/>
<reference evidence="2 3" key="1">
    <citation type="submission" date="2020-05" db="EMBL/GenBank/DDBJ databases">
        <title>Identification and distribution of gene clusters putatively required for synthesis of sphingolipid metabolism inhibitors in phylogenetically diverse species of the filamentous fungus Fusarium.</title>
        <authorList>
            <person name="Kim H.-S."/>
            <person name="Busman M."/>
            <person name="Brown D.W."/>
            <person name="Divon H."/>
            <person name="Uhlig S."/>
            <person name="Proctor R.H."/>
        </authorList>
    </citation>
    <scope>NUCLEOTIDE SEQUENCE [LARGE SCALE GENOMIC DNA]</scope>
    <source>
        <strain evidence="2 3">NRRL 13617</strain>
    </source>
</reference>
<protein>
    <submittedName>
        <fullName evidence="2">Uncharacterized protein</fullName>
    </submittedName>
</protein>
<name>A0A8H5K1F2_9HYPO</name>
<keyword evidence="3" id="KW-1185">Reference proteome</keyword>
<evidence type="ECO:0000313" key="2">
    <source>
        <dbReference type="EMBL" id="KAF5563915.1"/>
    </source>
</evidence>
<comment type="caution">
    <text evidence="2">The sequence shown here is derived from an EMBL/GenBank/DDBJ whole genome shotgun (WGS) entry which is preliminary data.</text>
</comment>
<evidence type="ECO:0000256" key="1">
    <source>
        <dbReference type="SAM" id="MobiDB-lite"/>
    </source>
</evidence>
<dbReference type="Proteomes" id="UP000582016">
    <property type="component" value="Unassembled WGS sequence"/>
</dbReference>
<feature type="region of interest" description="Disordered" evidence="1">
    <location>
        <begin position="1"/>
        <end position="44"/>
    </location>
</feature>
<dbReference type="AlphaFoldDB" id="A0A8H5K1F2"/>
<proteinExistence type="predicted"/>
<sequence>MPFDQVQKWVKKLGDKKPTQDTPEPPASKPDPPVSTAESPAGPPAFLARRHTAEFFTPEGRKNFVMKHLRLDPLTVATYEQAINDGSHMVGRHGYGELREIDQYDLDYWVTKERGEDPYRVKKVGNLVMVPDGYLIYLEELAKARRRGEIEREIVVLQEKAQQKFYPGLNGLMRSNYRLDINRLEKELVEIQAIGGRRGLNKW</sequence>
<organism evidence="2 3">
    <name type="scientific">Fusarium phyllophilum</name>
    <dbReference type="NCBI Taxonomy" id="47803"/>
    <lineage>
        <taxon>Eukaryota</taxon>
        <taxon>Fungi</taxon>
        <taxon>Dikarya</taxon>
        <taxon>Ascomycota</taxon>
        <taxon>Pezizomycotina</taxon>
        <taxon>Sordariomycetes</taxon>
        <taxon>Hypocreomycetidae</taxon>
        <taxon>Hypocreales</taxon>
        <taxon>Nectriaceae</taxon>
        <taxon>Fusarium</taxon>
        <taxon>Fusarium fujikuroi species complex</taxon>
    </lineage>
</organism>
<accession>A0A8H5K1F2</accession>